<dbReference type="InterPro" id="IPR036732">
    <property type="entry name" value="AFP_Neu5c_C_sf"/>
</dbReference>
<dbReference type="Gene3D" id="3.90.1210.10">
    <property type="entry name" value="Antifreeze-like/N-acetylneuraminic acid synthase C-terminal domain"/>
    <property type="match status" value="1"/>
</dbReference>
<dbReference type="PROSITE" id="PS50844">
    <property type="entry name" value="AFP_LIKE"/>
    <property type="match status" value="1"/>
</dbReference>
<name>A0A1G2MKY9_9BACT</name>
<dbReference type="PANTHER" id="PTHR42966">
    <property type="entry name" value="N-ACETYLNEURAMINATE SYNTHASE"/>
    <property type="match status" value="1"/>
</dbReference>
<gene>
    <name evidence="2" type="ORF">A3C72_01715</name>
</gene>
<reference evidence="2 3" key="1">
    <citation type="journal article" date="2016" name="Nat. Commun.">
        <title>Thousands of microbial genomes shed light on interconnected biogeochemical processes in an aquifer system.</title>
        <authorList>
            <person name="Anantharaman K."/>
            <person name="Brown C.T."/>
            <person name="Hug L.A."/>
            <person name="Sharon I."/>
            <person name="Castelle C.J."/>
            <person name="Probst A.J."/>
            <person name="Thomas B.C."/>
            <person name="Singh A."/>
            <person name="Wilkins M.J."/>
            <person name="Karaoz U."/>
            <person name="Brodie E.L."/>
            <person name="Williams K.H."/>
            <person name="Hubbard S.S."/>
            <person name="Banfield J.F."/>
        </authorList>
    </citation>
    <scope>NUCLEOTIDE SEQUENCE [LARGE SCALE GENOMIC DNA]</scope>
</reference>
<dbReference type="NCBIfam" id="TIGR03586">
    <property type="entry name" value="PseI"/>
    <property type="match status" value="1"/>
</dbReference>
<feature type="domain" description="AFP-like" evidence="1">
    <location>
        <begin position="298"/>
        <end position="355"/>
    </location>
</feature>
<organism evidence="2 3">
    <name type="scientific">Candidatus Taylorbacteria bacterium RIFCSPHIGHO2_02_FULL_43_32b</name>
    <dbReference type="NCBI Taxonomy" id="1802306"/>
    <lineage>
        <taxon>Bacteria</taxon>
        <taxon>Candidatus Tayloriibacteriota</taxon>
    </lineage>
</organism>
<evidence type="ECO:0000313" key="2">
    <source>
        <dbReference type="EMBL" id="OHA24595.1"/>
    </source>
</evidence>
<dbReference type="GO" id="GO:0016051">
    <property type="term" value="P:carbohydrate biosynthetic process"/>
    <property type="evidence" value="ECO:0007669"/>
    <property type="project" value="InterPro"/>
</dbReference>
<dbReference type="InterPro" id="IPR057736">
    <property type="entry name" value="SAF_PseI/NeuA/NeuB"/>
</dbReference>
<dbReference type="PANTHER" id="PTHR42966:SF2">
    <property type="entry name" value="PSEUDAMINIC ACID SYNTHASE"/>
    <property type="match status" value="1"/>
</dbReference>
<dbReference type="InterPro" id="IPR013785">
    <property type="entry name" value="Aldolase_TIM"/>
</dbReference>
<dbReference type="GO" id="GO:0047444">
    <property type="term" value="F:N-acylneuraminate-9-phosphate synthase activity"/>
    <property type="evidence" value="ECO:0007669"/>
    <property type="project" value="TreeGrafter"/>
</dbReference>
<dbReference type="InterPro" id="IPR013132">
    <property type="entry name" value="PseI/NeuA/B-like_N"/>
</dbReference>
<evidence type="ECO:0000313" key="3">
    <source>
        <dbReference type="Proteomes" id="UP000177130"/>
    </source>
</evidence>
<dbReference type="Pfam" id="PF08666">
    <property type="entry name" value="SAF"/>
    <property type="match status" value="1"/>
</dbReference>
<protein>
    <submittedName>
        <fullName evidence="2">Pseudaminic acid synthase</fullName>
    </submittedName>
</protein>
<dbReference type="STRING" id="1802306.A3C72_01715"/>
<comment type="caution">
    <text evidence="2">The sequence shown here is derived from an EMBL/GenBank/DDBJ whole genome shotgun (WGS) entry which is preliminary data.</text>
</comment>
<dbReference type="SUPFAM" id="SSF51269">
    <property type="entry name" value="AFP III-like domain"/>
    <property type="match status" value="1"/>
</dbReference>
<dbReference type="InterPro" id="IPR051690">
    <property type="entry name" value="PseI-like"/>
</dbReference>
<proteinExistence type="predicted"/>
<dbReference type="EMBL" id="MHRK01000008">
    <property type="protein sequence ID" value="OHA24595.1"/>
    <property type="molecule type" value="Genomic_DNA"/>
</dbReference>
<dbReference type="SMART" id="SM00858">
    <property type="entry name" value="SAF"/>
    <property type="match status" value="1"/>
</dbReference>
<dbReference type="Pfam" id="PF03102">
    <property type="entry name" value="NeuB"/>
    <property type="match status" value="1"/>
</dbReference>
<dbReference type="Proteomes" id="UP000177130">
    <property type="component" value="Unassembled WGS sequence"/>
</dbReference>
<dbReference type="InterPro" id="IPR006190">
    <property type="entry name" value="SAF_AFP_Neu5Ac"/>
</dbReference>
<dbReference type="CDD" id="cd11615">
    <property type="entry name" value="SAF_NeuB_like"/>
    <property type="match status" value="1"/>
</dbReference>
<dbReference type="InterPro" id="IPR013974">
    <property type="entry name" value="SAF"/>
</dbReference>
<sequence>MKNIKIGKKTIGEGSPSFIVAEMSGNHEQNYDKAVAIIKAAVNAGADAIKLQTYTADTMTLNSDKEWFRVGGEKNPESWKGQTFYELYKKAYTPWEWFPKLKKIAEDLGLVFFSTPFDATAVDFLEKLGVPAYKIAAYESVDVPLLQRVAKTEKPVIVSVGFSTLEEVKLTVETLKMAGSKDIVILQCTTSYADKPRVGATNLRTMKDIREKFKVHSGLSDNMGGIDAPVLAASLGAVVIEKHLVLEHGSALDDRFSLDPNEFKAMVDSIRKNETMLGKVAYGPQTPEEKYNKNFRRSLFVAADIKKGDKFTVKNVRSIRPGYGLPPKDYDRVIGKRAKVDISLGTPLSWKLIQK</sequence>
<dbReference type="InterPro" id="IPR020030">
    <property type="entry name" value="Pseudaminic_synth_PseI"/>
</dbReference>
<dbReference type="Gene3D" id="3.20.20.70">
    <property type="entry name" value="Aldolase class I"/>
    <property type="match status" value="1"/>
</dbReference>
<dbReference type="AlphaFoldDB" id="A0A1G2MKY9"/>
<accession>A0A1G2MKY9</accession>
<dbReference type="SUPFAM" id="SSF51569">
    <property type="entry name" value="Aldolase"/>
    <property type="match status" value="1"/>
</dbReference>
<evidence type="ECO:0000259" key="1">
    <source>
        <dbReference type="PROSITE" id="PS50844"/>
    </source>
</evidence>